<feature type="domain" description="4'-phosphopantetheinyl transferase" evidence="3">
    <location>
        <begin position="122"/>
        <end position="194"/>
    </location>
</feature>
<name>A0ABP7NLT3_9SPHI</name>
<dbReference type="PANTHER" id="PTHR12215">
    <property type="entry name" value="PHOSPHOPANTETHEINE TRANSFERASE"/>
    <property type="match status" value="1"/>
</dbReference>
<dbReference type="SUPFAM" id="SSF56214">
    <property type="entry name" value="4'-phosphopantetheinyl transferase"/>
    <property type="match status" value="2"/>
</dbReference>
<evidence type="ECO:0000259" key="4">
    <source>
        <dbReference type="Pfam" id="PF22624"/>
    </source>
</evidence>
<organism evidence="5 6">
    <name type="scientific">Pedobacter ginsengiterrae</name>
    <dbReference type="NCBI Taxonomy" id="871696"/>
    <lineage>
        <taxon>Bacteria</taxon>
        <taxon>Pseudomonadati</taxon>
        <taxon>Bacteroidota</taxon>
        <taxon>Sphingobacteriia</taxon>
        <taxon>Sphingobacteriales</taxon>
        <taxon>Sphingobacteriaceae</taxon>
        <taxon>Pedobacter</taxon>
    </lineage>
</organism>
<proteinExistence type="inferred from homology"/>
<keyword evidence="2" id="KW-0808">Transferase</keyword>
<dbReference type="InterPro" id="IPR050559">
    <property type="entry name" value="P-Pant_transferase_sf"/>
</dbReference>
<comment type="similarity">
    <text evidence="1">Belongs to the P-Pant transferase superfamily. Gsp/Sfp/HetI/AcpT family.</text>
</comment>
<dbReference type="InterPro" id="IPR008278">
    <property type="entry name" value="4-PPantetheinyl_Trfase_dom"/>
</dbReference>
<gene>
    <name evidence="5" type="ORF">GCM10022246_00740</name>
</gene>
<evidence type="ECO:0008006" key="7">
    <source>
        <dbReference type="Google" id="ProtNLM"/>
    </source>
</evidence>
<keyword evidence="6" id="KW-1185">Reference proteome</keyword>
<reference evidence="6" key="1">
    <citation type="journal article" date="2019" name="Int. J. Syst. Evol. Microbiol.">
        <title>The Global Catalogue of Microorganisms (GCM) 10K type strain sequencing project: providing services to taxonomists for standard genome sequencing and annotation.</title>
        <authorList>
            <consortium name="The Broad Institute Genomics Platform"/>
            <consortium name="The Broad Institute Genome Sequencing Center for Infectious Disease"/>
            <person name="Wu L."/>
            <person name="Ma J."/>
        </authorList>
    </citation>
    <scope>NUCLEOTIDE SEQUENCE [LARGE SCALE GENOMIC DNA]</scope>
    <source>
        <strain evidence="6">JCM 17338</strain>
    </source>
</reference>
<protein>
    <recommendedName>
        <fullName evidence="7">4'-phosphopantetheinyl transferase</fullName>
    </recommendedName>
</protein>
<dbReference type="Pfam" id="PF01648">
    <property type="entry name" value="ACPS"/>
    <property type="match status" value="1"/>
</dbReference>
<accession>A0ABP7NLT3</accession>
<dbReference type="InterPro" id="IPR037143">
    <property type="entry name" value="4-PPantetheinyl_Trfase_dom_sf"/>
</dbReference>
<sequence length="228" mass="26719">MNNLITDNIIWEDYYGEKMLATDCIHVFKISINAYNEIEKSSKEVLQADELQKAEKFRQYDDKRRFIVGKFFSKMLLSKQAGLNASDIIFSFNENKKPCFKNYHFNISHSGNFIVIILGPLPVGVDIELIKENFDFKSLLPECFNKTEINKINNITDFYTFWTKKEALLKATGEGLVDNLNSIDCSEEFVTRFDSLYKLISHQIEDNYLLSLATTNLNNQHKYWDWKF</sequence>
<evidence type="ECO:0000256" key="2">
    <source>
        <dbReference type="ARBA" id="ARBA00022679"/>
    </source>
</evidence>
<dbReference type="Proteomes" id="UP001501081">
    <property type="component" value="Unassembled WGS sequence"/>
</dbReference>
<dbReference type="EMBL" id="BAABAK010000001">
    <property type="protein sequence ID" value="GAA3950030.1"/>
    <property type="molecule type" value="Genomic_DNA"/>
</dbReference>
<feature type="domain" description="4'-phosphopantetheinyl transferase N-terminal" evidence="4">
    <location>
        <begin position="44"/>
        <end position="116"/>
    </location>
</feature>
<evidence type="ECO:0000313" key="5">
    <source>
        <dbReference type="EMBL" id="GAA3950030.1"/>
    </source>
</evidence>
<dbReference type="PANTHER" id="PTHR12215:SF10">
    <property type="entry name" value="L-AMINOADIPATE-SEMIALDEHYDE DEHYDROGENASE-PHOSPHOPANTETHEINYL TRANSFERASE"/>
    <property type="match status" value="1"/>
</dbReference>
<evidence type="ECO:0000259" key="3">
    <source>
        <dbReference type="Pfam" id="PF01648"/>
    </source>
</evidence>
<evidence type="ECO:0000256" key="1">
    <source>
        <dbReference type="ARBA" id="ARBA00010990"/>
    </source>
</evidence>
<comment type="caution">
    <text evidence="5">The sequence shown here is derived from an EMBL/GenBank/DDBJ whole genome shotgun (WGS) entry which is preliminary data.</text>
</comment>
<dbReference type="Gene3D" id="3.90.470.20">
    <property type="entry name" value="4'-phosphopantetheinyl transferase domain"/>
    <property type="match status" value="2"/>
</dbReference>
<evidence type="ECO:0000313" key="6">
    <source>
        <dbReference type="Proteomes" id="UP001501081"/>
    </source>
</evidence>
<dbReference type="Pfam" id="PF22624">
    <property type="entry name" value="AASDHPPT_N"/>
    <property type="match status" value="1"/>
</dbReference>
<dbReference type="InterPro" id="IPR055066">
    <property type="entry name" value="AASDHPPT_N"/>
</dbReference>